<name>A0A162MH33_9HYPO</name>
<dbReference type="AlphaFoldDB" id="A0A162MH33"/>
<dbReference type="GO" id="GO:0008270">
    <property type="term" value="F:zinc ion binding"/>
    <property type="evidence" value="ECO:0007669"/>
    <property type="project" value="InterPro"/>
</dbReference>
<dbReference type="InterPro" id="IPR001138">
    <property type="entry name" value="Zn2Cys6_DnaBD"/>
</dbReference>
<dbReference type="GO" id="GO:0001228">
    <property type="term" value="F:DNA-binding transcription activator activity, RNA polymerase II-specific"/>
    <property type="evidence" value="ECO:0007669"/>
    <property type="project" value="TreeGrafter"/>
</dbReference>
<feature type="compositionally biased region" description="Basic and acidic residues" evidence="2">
    <location>
        <begin position="131"/>
        <end position="142"/>
    </location>
</feature>
<dbReference type="GO" id="GO:0003677">
    <property type="term" value="F:DNA binding"/>
    <property type="evidence" value="ECO:0007669"/>
    <property type="project" value="UniProtKB-KW"/>
</dbReference>
<reference evidence="4 5" key="1">
    <citation type="journal article" date="2016" name="Genome Biol. Evol.">
        <title>Divergent and convergent evolution of fungal pathogenicity.</title>
        <authorList>
            <person name="Shang Y."/>
            <person name="Xiao G."/>
            <person name="Zheng P."/>
            <person name="Cen K."/>
            <person name="Zhan S."/>
            <person name="Wang C."/>
        </authorList>
    </citation>
    <scope>NUCLEOTIDE SEQUENCE [LARGE SCALE GENOMIC DNA]</scope>
    <source>
        <strain evidence="4 5">RCEF 264</strain>
    </source>
</reference>
<dbReference type="Gene3D" id="4.10.240.10">
    <property type="entry name" value="Zn(2)-C6 fungal-type DNA-binding domain"/>
    <property type="match status" value="1"/>
</dbReference>
<dbReference type="OrthoDB" id="5350673at2759"/>
<dbReference type="CDD" id="cd00067">
    <property type="entry name" value="GAL4"/>
    <property type="match status" value="1"/>
</dbReference>
<dbReference type="Proteomes" id="UP000076874">
    <property type="component" value="Unassembled WGS sequence"/>
</dbReference>
<feature type="region of interest" description="Disordered" evidence="2">
    <location>
        <begin position="44"/>
        <end position="75"/>
    </location>
</feature>
<dbReference type="Pfam" id="PF00172">
    <property type="entry name" value="Zn_clus"/>
    <property type="match status" value="1"/>
</dbReference>
<evidence type="ECO:0000313" key="4">
    <source>
        <dbReference type="EMBL" id="OAA55960.1"/>
    </source>
</evidence>
<organism evidence="4 5">
    <name type="scientific">Niveomyces insectorum RCEF 264</name>
    <dbReference type="NCBI Taxonomy" id="1081102"/>
    <lineage>
        <taxon>Eukaryota</taxon>
        <taxon>Fungi</taxon>
        <taxon>Dikarya</taxon>
        <taxon>Ascomycota</taxon>
        <taxon>Pezizomycotina</taxon>
        <taxon>Sordariomycetes</taxon>
        <taxon>Hypocreomycetidae</taxon>
        <taxon>Hypocreales</taxon>
        <taxon>Cordycipitaceae</taxon>
        <taxon>Niveomyces</taxon>
    </lineage>
</organism>
<dbReference type="InterPro" id="IPR053157">
    <property type="entry name" value="Sterol_Uptake_Regulator"/>
</dbReference>
<feature type="compositionally biased region" description="Low complexity" evidence="2">
    <location>
        <begin position="56"/>
        <end position="75"/>
    </location>
</feature>
<proteinExistence type="predicted"/>
<evidence type="ECO:0000259" key="3">
    <source>
        <dbReference type="PROSITE" id="PS50048"/>
    </source>
</evidence>
<evidence type="ECO:0000256" key="1">
    <source>
        <dbReference type="ARBA" id="ARBA00023242"/>
    </source>
</evidence>
<dbReference type="EMBL" id="AZHD01000018">
    <property type="protein sequence ID" value="OAA55960.1"/>
    <property type="molecule type" value="Genomic_DNA"/>
</dbReference>
<gene>
    <name evidence="4" type="ORF">SPI_08167</name>
</gene>
<comment type="caution">
    <text evidence="4">The sequence shown here is derived from an EMBL/GenBank/DDBJ whole genome shotgun (WGS) entry which is preliminary data.</text>
</comment>
<dbReference type="STRING" id="1081102.A0A162MH33"/>
<keyword evidence="5" id="KW-1185">Reference proteome</keyword>
<dbReference type="SMART" id="SM00066">
    <property type="entry name" value="GAL4"/>
    <property type="match status" value="1"/>
</dbReference>
<accession>A0A162MH33</accession>
<dbReference type="PROSITE" id="PS50048">
    <property type="entry name" value="ZN2_CY6_FUNGAL_2"/>
    <property type="match status" value="1"/>
</dbReference>
<dbReference type="PANTHER" id="PTHR47784">
    <property type="entry name" value="STEROL UPTAKE CONTROL PROTEIN 2"/>
    <property type="match status" value="1"/>
</dbReference>
<evidence type="ECO:0000313" key="5">
    <source>
        <dbReference type="Proteomes" id="UP000076874"/>
    </source>
</evidence>
<feature type="region of interest" description="Disordered" evidence="2">
    <location>
        <begin position="128"/>
        <end position="168"/>
    </location>
</feature>
<dbReference type="SUPFAM" id="SSF57701">
    <property type="entry name" value="Zn2/Cys6 DNA-binding domain"/>
    <property type="match status" value="1"/>
</dbReference>
<evidence type="ECO:0000256" key="2">
    <source>
        <dbReference type="SAM" id="MobiDB-lite"/>
    </source>
</evidence>
<dbReference type="InterPro" id="IPR036864">
    <property type="entry name" value="Zn2-C6_fun-type_DNA-bd_sf"/>
</dbReference>
<dbReference type="PANTHER" id="PTHR47784:SF4">
    <property type="entry name" value="ZN(II)2CYS6 TRANSCRIPTION FACTOR (EUROFUNG)"/>
    <property type="match status" value="1"/>
</dbReference>
<keyword evidence="4" id="KW-0238">DNA-binding</keyword>
<feature type="region of interest" description="Disordered" evidence="2">
    <location>
        <begin position="91"/>
        <end position="112"/>
    </location>
</feature>
<sequence>MHRRGHRKSRNGCLECKRRHMKCDETRPQCANCTTVRRVCQYADPQGPSFRPPGQAPSSASTSPAGTASPASSPRYTAGSLVVAAAAAAAAGTPSSVATSSRGGDDRSTPGASAADALSVAYLCSQDTDADESHGPLPEDGRSGGGGGGSSSSRRRRDSSSGADATSSSTTVNIAHAELAFHFSLAIVVPDLDANLVAMGTKVVVDASLRAPYLLYECLAISARYLSVLRPAQHAFYYHQAVQLQTQAIAMYKATDVFDDAASASASVPSILFSSLLNCHSLVDVFANRDGGFGAFLDRYMQTVQLQRGIRAVSQTAWPQLLASELRPILDWSMPETLTAVGAGPEFHDHRYHCDELRQLVALTPTLNPVSKEACRTAIHYLQLGYDCLAQPVPGKYANRMLSIWGIFLPDEFCTLLRARQPEAVAIMAWYAVLLHEERNSWRVGDVGVFILQNVSEFLGPQWAHWLEWPTRRIRGSL</sequence>
<protein>
    <submittedName>
        <fullName evidence="4">Zn(2)-C6 fungal-type DNA-binding domain protein</fullName>
    </submittedName>
</protein>
<dbReference type="PROSITE" id="PS00463">
    <property type="entry name" value="ZN2_CY6_FUNGAL_1"/>
    <property type="match status" value="1"/>
</dbReference>
<feature type="domain" description="Zn(2)-C6 fungal-type" evidence="3">
    <location>
        <begin position="12"/>
        <end position="42"/>
    </location>
</feature>
<feature type="compositionally biased region" description="Low complexity" evidence="2">
    <location>
        <begin position="91"/>
        <end position="101"/>
    </location>
</feature>
<keyword evidence="1" id="KW-0539">Nucleus</keyword>